<proteinExistence type="predicted"/>
<dbReference type="AlphaFoldDB" id="A0A183IT54"/>
<dbReference type="EMBL" id="UZAM01010054">
    <property type="protein sequence ID" value="VDP10854.1"/>
    <property type="molecule type" value="Genomic_DNA"/>
</dbReference>
<organism evidence="3">
    <name type="scientific">Soboliphyme baturini</name>
    <dbReference type="NCBI Taxonomy" id="241478"/>
    <lineage>
        <taxon>Eukaryota</taxon>
        <taxon>Metazoa</taxon>
        <taxon>Ecdysozoa</taxon>
        <taxon>Nematoda</taxon>
        <taxon>Enoplea</taxon>
        <taxon>Dorylaimia</taxon>
        <taxon>Dioctophymatida</taxon>
        <taxon>Dioctophymatoidea</taxon>
        <taxon>Soboliphymatidae</taxon>
        <taxon>Soboliphyme</taxon>
    </lineage>
</organism>
<keyword evidence="2" id="KW-1185">Reference proteome</keyword>
<name>A0A183IT54_9BILA</name>
<dbReference type="WBParaSite" id="SBAD_0000706401-mRNA-1">
    <property type="protein sequence ID" value="SBAD_0000706401-mRNA-1"/>
    <property type="gene ID" value="SBAD_0000706401"/>
</dbReference>
<evidence type="ECO:0000313" key="3">
    <source>
        <dbReference type="WBParaSite" id="SBAD_0000706401-mRNA-1"/>
    </source>
</evidence>
<sequence length="134" mass="15510">MEIKVIVSKVNERNSSSMLTVVKDLDVGDVVCAEVLSVDGDRGITVRLLCVADGPQRIVKDLDVQGIIYEDDLPTYFRTTEYEPHDEYERILRRSKGFRNVSCVSNLCQRFKLNETGLYTFHSRFDRYFILSYD</sequence>
<protein>
    <submittedName>
        <fullName evidence="3">TRAM domain-containing protein</fullName>
    </submittedName>
</protein>
<gene>
    <name evidence="1" type="ORF">SBAD_LOCUS6801</name>
</gene>
<evidence type="ECO:0000313" key="1">
    <source>
        <dbReference type="EMBL" id="VDP10854.1"/>
    </source>
</evidence>
<reference evidence="3" key="1">
    <citation type="submission" date="2016-06" db="UniProtKB">
        <authorList>
            <consortium name="WormBaseParasite"/>
        </authorList>
    </citation>
    <scope>IDENTIFICATION</scope>
</reference>
<evidence type="ECO:0000313" key="2">
    <source>
        <dbReference type="Proteomes" id="UP000270296"/>
    </source>
</evidence>
<reference evidence="1 2" key="2">
    <citation type="submission" date="2018-11" db="EMBL/GenBank/DDBJ databases">
        <authorList>
            <consortium name="Pathogen Informatics"/>
        </authorList>
    </citation>
    <scope>NUCLEOTIDE SEQUENCE [LARGE SCALE GENOMIC DNA]</scope>
</reference>
<accession>A0A183IT54</accession>
<dbReference type="Proteomes" id="UP000270296">
    <property type="component" value="Unassembled WGS sequence"/>
</dbReference>